<comment type="caution">
    <text evidence="2">The sequence shown here is derived from an EMBL/GenBank/DDBJ whole genome shotgun (WGS) entry which is preliminary data.</text>
</comment>
<dbReference type="Proteomes" id="UP001596494">
    <property type="component" value="Unassembled WGS sequence"/>
</dbReference>
<sequence>MRTFRFLFLALTLICLLSLMGCSGIHDTKEKTDNDSEGKEGSNNEELDGASEEAVPEPPNLTVSVEEENIRPSLGTYSWSVDNGEGTESLIESGSFAPPELVKGNNPMQVSANTDVELDFEEQPERYSVRIWGDDKNVVNNSDEVVLSDKGKNVYEVLAHWEQGTASYAFSLDVE</sequence>
<gene>
    <name evidence="2" type="ORF">ACFQMN_03740</name>
</gene>
<keyword evidence="3" id="KW-1185">Reference proteome</keyword>
<evidence type="ECO:0000313" key="2">
    <source>
        <dbReference type="EMBL" id="MFC7319995.1"/>
    </source>
</evidence>
<reference evidence="3" key="1">
    <citation type="journal article" date="2019" name="Int. J. Syst. Evol. Microbiol.">
        <title>The Global Catalogue of Microorganisms (GCM) 10K type strain sequencing project: providing services to taxonomists for standard genome sequencing and annotation.</title>
        <authorList>
            <consortium name="The Broad Institute Genomics Platform"/>
            <consortium name="The Broad Institute Genome Sequencing Center for Infectious Disease"/>
            <person name="Wu L."/>
            <person name="Ma J."/>
        </authorList>
    </citation>
    <scope>NUCLEOTIDE SEQUENCE [LARGE SCALE GENOMIC DNA]</scope>
    <source>
        <strain evidence="3">CCUG 73951</strain>
    </source>
</reference>
<proteinExistence type="predicted"/>
<dbReference type="EMBL" id="JBHTBY010000002">
    <property type="protein sequence ID" value="MFC7319995.1"/>
    <property type="molecule type" value="Genomic_DNA"/>
</dbReference>
<name>A0ABW2JZU8_9BACI</name>
<protein>
    <recommendedName>
        <fullName evidence="4">Lipoprotein</fullName>
    </recommendedName>
</protein>
<dbReference type="PROSITE" id="PS51257">
    <property type="entry name" value="PROKAR_LIPOPROTEIN"/>
    <property type="match status" value="1"/>
</dbReference>
<evidence type="ECO:0000313" key="3">
    <source>
        <dbReference type="Proteomes" id="UP001596494"/>
    </source>
</evidence>
<evidence type="ECO:0000256" key="1">
    <source>
        <dbReference type="SAM" id="MobiDB-lite"/>
    </source>
</evidence>
<feature type="region of interest" description="Disordered" evidence="1">
    <location>
        <begin position="29"/>
        <end position="62"/>
    </location>
</feature>
<evidence type="ECO:0008006" key="4">
    <source>
        <dbReference type="Google" id="ProtNLM"/>
    </source>
</evidence>
<feature type="compositionally biased region" description="Acidic residues" evidence="1">
    <location>
        <begin position="43"/>
        <end position="55"/>
    </location>
</feature>
<dbReference type="RefSeq" id="WP_289217021.1">
    <property type="nucleotide sequence ID" value="NZ_JAPVRC010000011.1"/>
</dbReference>
<feature type="compositionally biased region" description="Basic and acidic residues" evidence="1">
    <location>
        <begin position="29"/>
        <end position="42"/>
    </location>
</feature>
<accession>A0ABW2JZU8</accession>
<organism evidence="2 3">
    <name type="scientific">Halobacillus campisalis</name>
    <dbReference type="NCBI Taxonomy" id="435909"/>
    <lineage>
        <taxon>Bacteria</taxon>
        <taxon>Bacillati</taxon>
        <taxon>Bacillota</taxon>
        <taxon>Bacilli</taxon>
        <taxon>Bacillales</taxon>
        <taxon>Bacillaceae</taxon>
        <taxon>Halobacillus</taxon>
    </lineage>
</organism>